<proteinExistence type="predicted"/>
<gene>
    <name evidence="1" type="ORF">AADEFJLK_04430</name>
</gene>
<reference evidence="1 2" key="1">
    <citation type="submission" date="2017-11" db="EMBL/GenBank/DDBJ databases">
        <title>Draft Genome Sequence of Methylobacter psychrotolerans Sph1T, an Obligate Methanotroph from Low-Temperature Environments.</title>
        <authorList>
            <person name="Oshkin I.Y."/>
            <person name="Miroshnikov K."/>
            <person name="Belova S.E."/>
            <person name="Korzhenkov A."/>
            <person name="Toshchakov S.V."/>
            <person name="Dedysh S.N."/>
        </authorList>
    </citation>
    <scope>NUCLEOTIDE SEQUENCE [LARGE SCALE GENOMIC DNA]</scope>
    <source>
        <strain evidence="1 2">Sph1</strain>
    </source>
</reference>
<organism evidence="1 2">
    <name type="scientific">Methylovulum psychrotolerans</name>
    <dbReference type="NCBI Taxonomy" id="1704499"/>
    <lineage>
        <taxon>Bacteria</taxon>
        <taxon>Pseudomonadati</taxon>
        <taxon>Pseudomonadota</taxon>
        <taxon>Gammaproteobacteria</taxon>
        <taxon>Methylococcales</taxon>
        <taxon>Methylococcaceae</taxon>
        <taxon>Methylovulum</taxon>
    </lineage>
</organism>
<sequence length="107" mass="12291">MTDPELLAHLDKVAAEYVGDVSHLSGAIGAVMLGRLYGWRVIRITTTSKVYSRHQRILSLDFKKVLPKETELSKKSIGYSLAKQLDKFWDVVNSKFKMEPKKKMFFE</sequence>
<dbReference type="AlphaFoldDB" id="A0A2S5CG84"/>
<protein>
    <submittedName>
        <fullName evidence="1">Uncharacterized protein</fullName>
    </submittedName>
</protein>
<comment type="caution">
    <text evidence="1">The sequence shown here is derived from an EMBL/GenBank/DDBJ whole genome shotgun (WGS) entry which is preliminary data.</text>
</comment>
<evidence type="ECO:0000313" key="1">
    <source>
        <dbReference type="EMBL" id="POZ49815.1"/>
    </source>
</evidence>
<name>A0A2S5CG84_9GAMM</name>
<dbReference type="Proteomes" id="UP000237423">
    <property type="component" value="Unassembled WGS sequence"/>
</dbReference>
<accession>A0A2S5CG84</accession>
<evidence type="ECO:0000313" key="2">
    <source>
        <dbReference type="Proteomes" id="UP000237423"/>
    </source>
</evidence>
<dbReference type="EMBL" id="PGFZ01000023">
    <property type="protein sequence ID" value="POZ49815.1"/>
    <property type="molecule type" value="Genomic_DNA"/>
</dbReference>